<dbReference type="InterPro" id="IPR004401">
    <property type="entry name" value="YbaB/EbfC"/>
</dbReference>
<dbReference type="EMBL" id="JBHRZI010000014">
    <property type="protein sequence ID" value="MFC3893079.1"/>
    <property type="molecule type" value="Genomic_DNA"/>
</dbReference>
<reference evidence="2" key="1">
    <citation type="journal article" date="2019" name="Int. J. Syst. Evol. Microbiol.">
        <title>The Global Catalogue of Microorganisms (GCM) 10K type strain sequencing project: providing services to taxonomists for standard genome sequencing and annotation.</title>
        <authorList>
            <consortium name="The Broad Institute Genomics Platform"/>
            <consortium name="The Broad Institute Genome Sequencing Center for Infectious Disease"/>
            <person name="Wu L."/>
            <person name="Ma J."/>
        </authorList>
    </citation>
    <scope>NUCLEOTIDE SEQUENCE [LARGE SCALE GENOMIC DNA]</scope>
    <source>
        <strain evidence="2">CGMCC 4.7405</strain>
    </source>
</reference>
<dbReference type="Gene3D" id="3.30.1310.10">
    <property type="entry name" value="Nucleoid-associated protein YbaB-like domain"/>
    <property type="match status" value="1"/>
</dbReference>
<organism evidence="1 2">
    <name type="scientific">Lentzea rhizosphaerae</name>
    <dbReference type="NCBI Taxonomy" id="2041025"/>
    <lineage>
        <taxon>Bacteria</taxon>
        <taxon>Bacillati</taxon>
        <taxon>Actinomycetota</taxon>
        <taxon>Actinomycetes</taxon>
        <taxon>Pseudonocardiales</taxon>
        <taxon>Pseudonocardiaceae</taxon>
        <taxon>Lentzea</taxon>
    </lineage>
</organism>
<name>A0ABV8BTQ6_9PSEU</name>
<accession>A0ABV8BTQ6</accession>
<dbReference type="Proteomes" id="UP001595690">
    <property type="component" value="Unassembled WGS sequence"/>
</dbReference>
<dbReference type="Pfam" id="PF02575">
    <property type="entry name" value="YbaB_DNA_bd"/>
    <property type="match status" value="1"/>
</dbReference>
<evidence type="ECO:0000313" key="2">
    <source>
        <dbReference type="Proteomes" id="UP001595690"/>
    </source>
</evidence>
<dbReference type="RefSeq" id="WP_382373320.1">
    <property type="nucleotide sequence ID" value="NZ_JBHRZI010000014.1"/>
</dbReference>
<gene>
    <name evidence="1" type="ORF">ACFOWZ_16515</name>
</gene>
<sequence length="186" mass="20736">MDASGLEAVMSDGTNWQLQIAENAQHYRDLNHRLSQLRITETSRDGAVRVTVATSGLLTSLVLTESPGPMSRAQLAAQIMECIRRAQSKIPDLEHDNMNTLNRRLSDAKEQLAEVKGNKEVWTQVPPDSGVSADKLPKMMSDWRNNPWGRTPEQWHDYDGIDVTFRDPTGKVLGRCDTGTGLPKPQ</sequence>
<evidence type="ECO:0000313" key="1">
    <source>
        <dbReference type="EMBL" id="MFC3893079.1"/>
    </source>
</evidence>
<protein>
    <submittedName>
        <fullName evidence="1">YbaB/EbfC family nucleoid-associated protein</fullName>
    </submittedName>
</protein>
<comment type="caution">
    <text evidence="1">The sequence shown here is derived from an EMBL/GenBank/DDBJ whole genome shotgun (WGS) entry which is preliminary data.</text>
</comment>
<proteinExistence type="predicted"/>
<keyword evidence="2" id="KW-1185">Reference proteome</keyword>
<dbReference type="InterPro" id="IPR036894">
    <property type="entry name" value="YbaB-like_sf"/>
</dbReference>